<dbReference type="Proteomes" id="UP000680206">
    <property type="component" value="Unassembled WGS sequence"/>
</dbReference>
<keyword evidence="4" id="KW-0804">Transcription</keyword>
<dbReference type="PANTHER" id="PTHR35807">
    <property type="entry name" value="TRANSCRIPTIONAL REGULATOR REDD-RELATED"/>
    <property type="match status" value="1"/>
</dbReference>
<reference evidence="7 8" key="1">
    <citation type="submission" date="2021-03" db="EMBL/GenBank/DDBJ databases">
        <title>Actinomadura violae sp. nov., isolated from lichen in Thailand.</title>
        <authorList>
            <person name="Kanchanasin P."/>
            <person name="Saeng-In P."/>
            <person name="Phongsopitanun W."/>
            <person name="Yuki M."/>
            <person name="Kudo T."/>
            <person name="Ohkuma M."/>
            <person name="Tanasupawat S."/>
        </authorList>
    </citation>
    <scope>NUCLEOTIDE SEQUENCE [LARGE SCALE GENOMIC DNA]</scope>
    <source>
        <strain evidence="7 8">LCR2-06</strain>
    </source>
</reference>
<dbReference type="Gene3D" id="3.40.50.150">
    <property type="entry name" value="Vaccinia Virus protein VP39"/>
    <property type="match status" value="1"/>
</dbReference>
<dbReference type="Pfam" id="PF04672">
    <property type="entry name" value="Methyltransf_19"/>
    <property type="match status" value="1"/>
</dbReference>
<comment type="caution">
    <text evidence="7">The sequence shown here is derived from an EMBL/GenBank/DDBJ whole genome shotgun (WGS) entry which is preliminary data.</text>
</comment>
<keyword evidence="7" id="KW-0489">Methyltransferase</keyword>
<evidence type="ECO:0000256" key="3">
    <source>
        <dbReference type="ARBA" id="ARBA00023125"/>
    </source>
</evidence>
<dbReference type="SMART" id="SM01043">
    <property type="entry name" value="BTAD"/>
    <property type="match status" value="1"/>
</dbReference>
<dbReference type="PROSITE" id="PS51755">
    <property type="entry name" value="OMPR_PHOB"/>
    <property type="match status" value="1"/>
</dbReference>
<organism evidence="7 8">
    <name type="scientific">Actinomadura violacea</name>
    <dbReference type="NCBI Taxonomy" id="2819934"/>
    <lineage>
        <taxon>Bacteria</taxon>
        <taxon>Bacillati</taxon>
        <taxon>Actinomycetota</taxon>
        <taxon>Actinomycetes</taxon>
        <taxon>Streptosporangiales</taxon>
        <taxon>Thermomonosporaceae</taxon>
        <taxon>Actinomadura</taxon>
    </lineage>
</organism>
<evidence type="ECO:0000313" key="8">
    <source>
        <dbReference type="Proteomes" id="UP000680206"/>
    </source>
</evidence>
<dbReference type="Pfam" id="PF03704">
    <property type="entry name" value="BTAD"/>
    <property type="match status" value="1"/>
</dbReference>
<protein>
    <submittedName>
        <fullName evidence="7">SAM-dependent methyltransferase</fullName>
    </submittedName>
</protein>
<accession>A0ABS3S4S8</accession>
<dbReference type="InterPro" id="IPR011990">
    <property type="entry name" value="TPR-like_helical_dom_sf"/>
</dbReference>
<proteinExistence type="inferred from homology"/>
<comment type="similarity">
    <text evidence="1">Belongs to the AfsR/DnrI/RedD regulatory family.</text>
</comment>
<keyword evidence="8" id="KW-1185">Reference proteome</keyword>
<evidence type="ECO:0000256" key="4">
    <source>
        <dbReference type="ARBA" id="ARBA00023163"/>
    </source>
</evidence>
<dbReference type="SUPFAM" id="SSF48452">
    <property type="entry name" value="TPR-like"/>
    <property type="match status" value="1"/>
</dbReference>
<gene>
    <name evidence="7" type="ORF">J4709_41225</name>
</gene>
<feature type="domain" description="OmpR/PhoB-type" evidence="6">
    <location>
        <begin position="1"/>
        <end position="78"/>
    </location>
</feature>
<keyword evidence="3 5" id="KW-0238">DNA-binding</keyword>
<evidence type="ECO:0000256" key="5">
    <source>
        <dbReference type="PROSITE-ProRule" id="PRU01091"/>
    </source>
</evidence>
<evidence type="ECO:0000256" key="1">
    <source>
        <dbReference type="ARBA" id="ARBA00005820"/>
    </source>
</evidence>
<evidence type="ECO:0000313" key="7">
    <source>
        <dbReference type="EMBL" id="MBO2464011.1"/>
    </source>
</evidence>
<keyword evidence="7" id="KW-0808">Transferase</keyword>
<dbReference type="InterPro" id="IPR016032">
    <property type="entry name" value="Sig_transdc_resp-reg_C-effctor"/>
</dbReference>
<dbReference type="InterPro" id="IPR029063">
    <property type="entry name" value="SAM-dependent_MTases_sf"/>
</dbReference>
<dbReference type="InterPro" id="IPR051677">
    <property type="entry name" value="AfsR-DnrI-RedD_regulator"/>
</dbReference>
<sequence length="520" mass="57188">MTRAGTPIPLSSRQRDLVFALLAGGGGLVPYRQLLATVWDAGMEKKHTLHTAISKLREKVGAQRITRSDHPEGYQFVIQQGEPVDLWVWARLLHECAARYTSDPHTVADLGNRALEMCDLDSLEDLTDSPAMVAVRQDIVNDYLRTVAQVAEIKLNLGQNAAVIAMLPRLVQRYDDREHLRGLLMTALYRDQQPSQALALYDDLAALRAESGRAPTPGLQELRSLILANDLRLLDFTPTPLPVADQAVDRSGGTEQVSTNRMTGALIIQDPHSPDAYSRFVDRAGLLVTMAVMPDIVRMEQQSHEFVEHVVRTASQRGIGRFLELSPPLPLLVHKAAKLTRPTAARTVYAHHDAAFVRHLQVALEEVDAAEAVAGTIRDPGALLEEPLVHDLIGLQKPMDEREPVAIIDRTDINVSPGPGVRDHYRLLFDGAAPGSLLALVCVSDEMPPLARLQLDAIYDHAPTSEQLAWRTPDEVLALVPDGLRVLAPGVVDVYRFCASPTLGEDASAWRHFALIAVKE</sequence>
<dbReference type="InterPro" id="IPR001867">
    <property type="entry name" value="OmpR/PhoB-type_DNA-bd"/>
</dbReference>
<dbReference type="SUPFAM" id="SSF46894">
    <property type="entry name" value="C-terminal effector domain of the bipartite response regulators"/>
    <property type="match status" value="1"/>
</dbReference>
<dbReference type="Gene3D" id="1.25.40.10">
    <property type="entry name" value="Tetratricopeptide repeat domain"/>
    <property type="match status" value="1"/>
</dbReference>
<dbReference type="Gene3D" id="1.10.10.10">
    <property type="entry name" value="Winged helix-like DNA-binding domain superfamily/Winged helix DNA-binding domain"/>
    <property type="match status" value="1"/>
</dbReference>
<dbReference type="InterPro" id="IPR006764">
    <property type="entry name" value="SAM_dep_MeTrfase_SAV2177_type"/>
</dbReference>
<evidence type="ECO:0000256" key="2">
    <source>
        <dbReference type="ARBA" id="ARBA00023015"/>
    </source>
</evidence>
<keyword evidence="2" id="KW-0805">Transcription regulation</keyword>
<dbReference type="EMBL" id="JAGEPF010000032">
    <property type="protein sequence ID" value="MBO2464011.1"/>
    <property type="molecule type" value="Genomic_DNA"/>
</dbReference>
<dbReference type="GO" id="GO:0008168">
    <property type="term" value="F:methyltransferase activity"/>
    <property type="evidence" value="ECO:0007669"/>
    <property type="project" value="UniProtKB-KW"/>
</dbReference>
<dbReference type="SMART" id="SM00862">
    <property type="entry name" value="Trans_reg_C"/>
    <property type="match status" value="1"/>
</dbReference>
<dbReference type="GO" id="GO:0032259">
    <property type="term" value="P:methylation"/>
    <property type="evidence" value="ECO:0007669"/>
    <property type="project" value="UniProtKB-KW"/>
</dbReference>
<dbReference type="PANTHER" id="PTHR35807:SF1">
    <property type="entry name" value="TRANSCRIPTIONAL REGULATOR REDD"/>
    <property type="match status" value="1"/>
</dbReference>
<dbReference type="Pfam" id="PF00486">
    <property type="entry name" value="Trans_reg_C"/>
    <property type="match status" value="1"/>
</dbReference>
<name>A0ABS3S4S8_9ACTN</name>
<feature type="DNA-binding region" description="OmpR/PhoB-type" evidence="5">
    <location>
        <begin position="1"/>
        <end position="78"/>
    </location>
</feature>
<dbReference type="InterPro" id="IPR036388">
    <property type="entry name" value="WH-like_DNA-bd_sf"/>
</dbReference>
<dbReference type="InterPro" id="IPR005158">
    <property type="entry name" value="BTAD"/>
</dbReference>
<evidence type="ECO:0000259" key="6">
    <source>
        <dbReference type="PROSITE" id="PS51755"/>
    </source>
</evidence>